<dbReference type="KEGG" id="npa:UCRNP2_9998"/>
<evidence type="ECO:0000256" key="1">
    <source>
        <dbReference type="SAM" id="MobiDB-lite"/>
    </source>
</evidence>
<dbReference type="Proteomes" id="UP000013521">
    <property type="component" value="Unassembled WGS sequence"/>
</dbReference>
<feature type="compositionally biased region" description="Acidic residues" evidence="1">
    <location>
        <begin position="102"/>
        <end position="113"/>
    </location>
</feature>
<feature type="region of interest" description="Disordered" evidence="1">
    <location>
        <begin position="94"/>
        <end position="123"/>
    </location>
</feature>
<accession>R1GBQ5</accession>
<proteinExistence type="predicted"/>
<name>R1GBQ5_BOTPV</name>
<reference evidence="3" key="1">
    <citation type="journal article" date="2013" name="Genome Announc.">
        <title>Draft genome sequence of Neofusicoccum parvum isolate UCR-NP2, a fungal vascular pathogen associated with grapevine cankers.</title>
        <authorList>
            <person name="Blanco-Ulate B."/>
            <person name="Rolshausen P."/>
            <person name="Cantu D."/>
        </authorList>
    </citation>
    <scope>NUCLEOTIDE SEQUENCE [LARGE SCALE GENOMIC DNA]</scope>
    <source>
        <strain evidence="3">UCR-NP2</strain>
    </source>
</reference>
<organism evidence="2 3">
    <name type="scientific">Botryosphaeria parva (strain UCR-NP2)</name>
    <name type="common">Grapevine canker fungus</name>
    <name type="synonym">Neofusicoccum parvum</name>
    <dbReference type="NCBI Taxonomy" id="1287680"/>
    <lineage>
        <taxon>Eukaryota</taxon>
        <taxon>Fungi</taxon>
        <taxon>Dikarya</taxon>
        <taxon>Ascomycota</taxon>
        <taxon>Pezizomycotina</taxon>
        <taxon>Dothideomycetes</taxon>
        <taxon>Dothideomycetes incertae sedis</taxon>
        <taxon>Botryosphaeriales</taxon>
        <taxon>Botryosphaeriaceae</taxon>
        <taxon>Neofusicoccum</taxon>
    </lineage>
</organism>
<dbReference type="HOGENOM" id="CLU_164157_0_0_1"/>
<evidence type="ECO:0000313" key="2">
    <source>
        <dbReference type="EMBL" id="EOD43299.1"/>
    </source>
</evidence>
<dbReference type="AlphaFoldDB" id="R1GBQ5"/>
<evidence type="ECO:0000313" key="3">
    <source>
        <dbReference type="Proteomes" id="UP000013521"/>
    </source>
</evidence>
<protein>
    <submittedName>
        <fullName evidence="2">Uncharacterized protein</fullName>
    </submittedName>
</protein>
<gene>
    <name evidence="2" type="ORF">UCRNP2_9998</name>
</gene>
<sequence>MLAWAAVNQLPCLLRSERTPDAPECALHIATANYPTIRPPACATISSSAEQQQLAATPPTIEEVKKLLAAYLEQYVKASAAYVKIAEAKDKAKAKAYTQADTYDEEYDDDDDTNDTRSYNRDG</sequence>
<feature type="compositionally biased region" description="Basic and acidic residues" evidence="1">
    <location>
        <begin position="114"/>
        <end position="123"/>
    </location>
</feature>
<dbReference type="EMBL" id="KB916861">
    <property type="protein sequence ID" value="EOD43299.1"/>
    <property type="molecule type" value="Genomic_DNA"/>
</dbReference>